<reference evidence="4 5" key="1">
    <citation type="submission" date="2022-08" db="EMBL/GenBank/DDBJ databases">
        <title>Myroides zhujiangensis sp. nov., a novel bacterium isolated from sediment in the Pearl River Estuary.</title>
        <authorList>
            <person name="Cui L."/>
        </authorList>
    </citation>
    <scope>NUCLEOTIDE SEQUENCE [LARGE SCALE GENOMIC DNA]</scope>
    <source>
        <strain evidence="4 5">SCSIO 72103</strain>
    </source>
</reference>
<dbReference type="InterPro" id="IPR001322">
    <property type="entry name" value="Lamin_tail_dom"/>
</dbReference>
<proteinExistence type="predicted"/>
<protein>
    <submittedName>
        <fullName evidence="4">Lamin tail domain-containing protein</fullName>
    </submittedName>
</protein>
<feature type="domain" description="LTD" evidence="3">
    <location>
        <begin position="11"/>
        <end position="151"/>
    </location>
</feature>
<dbReference type="SUPFAM" id="SSF74853">
    <property type="entry name" value="Lamin A/C globular tail domain"/>
    <property type="match status" value="1"/>
</dbReference>
<dbReference type="Pfam" id="PF18962">
    <property type="entry name" value="Por_Secre_tail"/>
    <property type="match status" value="1"/>
</dbReference>
<dbReference type="Pfam" id="PF00932">
    <property type="entry name" value="LTD"/>
    <property type="match status" value="1"/>
</dbReference>
<accession>A0ABY5NUA2</accession>
<keyword evidence="1 2" id="KW-0732">Signal</keyword>
<name>A0ABY5NUA2_9FLAO</name>
<sequence length="286" mass="29551">MKKIYTLITIVAASFAANAQIVISQVYGGGGNNGADYKSDFVELFNRGAVAVDITGYTLQYASASGVFGGTATNPNKTHLPSVTIQPGQYYLIQQATGAGGTIDLDPDFTPTGNELLSMSGSNLKIALTSDDTTITSPTDANVIDFVGVGSANAFEGTGASAVISSTTAAFRSGDGCVDTDDNASDFIVAAPAPRNTKSPISICAASTKENNIEGLSIFPNPADEILNITSNSTAEKNVQLFDLTGKKVLDVTTVSQINVSSLKAGIYVAKINEAGKTATRKVIIK</sequence>
<organism evidence="4 5">
    <name type="scientific">Paenimyroides aestuarii</name>
    <dbReference type="NCBI Taxonomy" id="2968490"/>
    <lineage>
        <taxon>Bacteria</taxon>
        <taxon>Pseudomonadati</taxon>
        <taxon>Bacteroidota</taxon>
        <taxon>Flavobacteriia</taxon>
        <taxon>Flavobacteriales</taxon>
        <taxon>Flavobacteriaceae</taxon>
        <taxon>Paenimyroides</taxon>
    </lineage>
</organism>
<evidence type="ECO:0000259" key="3">
    <source>
        <dbReference type="PROSITE" id="PS51841"/>
    </source>
</evidence>
<keyword evidence="5" id="KW-1185">Reference proteome</keyword>
<gene>
    <name evidence="4" type="ORF">NPX36_03030</name>
</gene>
<dbReference type="Proteomes" id="UP001317001">
    <property type="component" value="Chromosome"/>
</dbReference>
<evidence type="ECO:0000313" key="5">
    <source>
        <dbReference type="Proteomes" id="UP001317001"/>
    </source>
</evidence>
<dbReference type="InterPro" id="IPR026444">
    <property type="entry name" value="Secre_tail"/>
</dbReference>
<feature type="signal peptide" evidence="2">
    <location>
        <begin position="1"/>
        <end position="19"/>
    </location>
</feature>
<dbReference type="PROSITE" id="PS51841">
    <property type="entry name" value="LTD"/>
    <property type="match status" value="1"/>
</dbReference>
<feature type="chain" id="PRO_5046997737" evidence="2">
    <location>
        <begin position="20"/>
        <end position="286"/>
    </location>
</feature>
<dbReference type="InterPro" id="IPR036415">
    <property type="entry name" value="Lamin_tail_dom_sf"/>
</dbReference>
<evidence type="ECO:0000313" key="4">
    <source>
        <dbReference type="EMBL" id="UUV22033.1"/>
    </source>
</evidence>
<evidence type="ECO:0000256" key="2">
    <source>
        <dbReference type="SAM" id="SignalP"/>
    </source>
</evidence>
<dbReference type="NCBIfam" id="TIGR04183">
    <property type="entry name" value="Por_Secre_tail"/>
    <property type="match status" value="1"/>
</dbReference>
<dbReference type="EMBL" id="CP102382">
    <property type="protein sequence ID" value="UUV22033.1"/>
    <property type="molecule type" value="Genomic_DNA"/>
</dbReference>
<evidence type="ECO:0000256" key="1">
    <source>
        <dbReference type="ARBA" id="ARBA00022729"/>
    </source>
</evidence>
<dbReference type="RefSeq" id="WP_257499951.1">
    <property type="nucleotide sequence ID" value="NZ_CP102382.1"/>
</dbReference>